<comment type="subunit">
    <text evidence="10 11">Homooctamer. Dimer of tetramers.</text>
</comment>
<evidence type="ECO:0000256" key="1">
    <source>
        <dbReference type="ARBA" id="ARBA00001917"/>
    </source>
</evidence>
<comment type="cofactor">
    <cofactor evidence="11">
        <name>Mg(2+)</name>
        <dbReference type="ChEBI" id="CHEBI:18420"/>
    </cofactor>
</comment>
<comment type="catalytic activity">
    <reaction evidence="11">
        <text>isopentenyl diphosphate = dimethylallyl diphosphate</text>
        <dbReference type="Rhea" id="RHEA:23284"/>
        <dbReference type="ChEBI" id="CHEBI:57623"/>
        <dbReference type="ChEBI" id="CHEBI:128769"/>
        <dbReference type="EC" id="5.3.3.2"/>
    </reaction>
</comment>
<evidence type="ECO:0000256" key="6">
    <source>
        <dbReference type="ARBA" id="ARBA00022842"/>
    </source>
</evidence>
<feature type="binding site" evidence="11">
    <location>
        <position position="198"/>
    </location>
    <ligand>
        <name>Mg(2+)</name>
        <dbReference type="ChEBI" id="CHEBI:18420"/>
    </ligand>
</feature>
<dbReference type="PANTHER" id="PTHR43665:SF1">
    <property type="entry name" value="ISOPENTENYL-DIPHOSPHATE DELTA-ISOMERASE"/>
    <property type="match status" value="1"/>
</dbReference>
<accession>A0A455SFA5</accession>
<feature type="binding site" evidence="11">
    <location>
        <position position="128"/>
    </location>
    <ligand>
        <name>FMN</name>
        <dbReference type="ChEBI" id="CHEBI:58210"/>
    </ligand>
</feature>
<feature type="binding site" evidence="11">
    <location>
        <position position="197"/>
    </location>
    <ligand>
        <name>substrate</name>
    </ligand>
</feature>
<keyword evidence="6 11" id="KW-0460">Magnesium</keyword>
<dbReference type="GO" id="GO:0070402">
    <property type="term" value="F:NADPH binding"/>
    <property type="evidence" value="ECO:0007669"/>
    <property type="project" value="UniProtKB-UniRule"/>
</dbReference>
<dbReference type="GO" id="GO:0005737">
    <property type="term" value="C:cytoplasm"/>
    <property type="evidence" value="ECO:0007669"/>
    <property type="project" value="UniProtKB-SubCell"/>
</dbReference>
<feature type="binding site" evidence="11">
    <location>
        <position position="97"/>
    </location>
    <ligand>
        <name>FMN</name>
        <dbReference type="ChEBI" id="CHEBI:58210"/>
    </ligand>
</feature>
<feature type="binding site" evidence="11">
    <location>
        <position position="157"/>
    </location>
    <ligand>
        <name>FMN</name>
        <dbReference type="ChEBI" id="CHEBI:58210"/>
    </ligand>
</feature>
<comment type="cofactor">
    <cofactor evidence="1 11">
        <name>FMN</name>
        <dbReference type="ChEBI" id="CHEBI:58210"/>
    </cofactor>
</comment>
<dbReference type="GO" id="GO:0010181">
    <property type="term" value="F:FMN binding"/>
    <property type="evidence" value="ECO:0007669"/>
    <property type="project" value="UniProtKB-UniRule"/>
</dbReference>
<feature type="domain" description="FMN-dependent dehydrogenase" evidence="12">
    <location>
        <begin position="209"/>
        <end position="374"/>
    </location>
</feature>
<evidence type="ECO:0000256" key="8">
    <source>
        <dbReference type="ARBA" id="ARBA00023229"/>
    </source>
</evidence>
<dbReference type="CDD" id="cd02811">
    <property type="entry name" value="IDI-2_FMN"/>
    <property type="match status" value="1"/>
</dbReference>
<evidence type="ECO:0000256" key="11">
    <source>
        <dbReference type="HAMAP-Rule" id="MF_00354"/>
    </source>
</evidence>
<dbReference type="GO" id="GO:0000287">
    <property type="term" value="F:magnesium ion binding"/>
    <property type="evidence" value="ECO:0007669"/>
    <property type="project" value="UniProtKB-UniRule"/>
</dbReference>
<organism evidence="13">
    <name type="scientific">Thermosporothrix sp. COM3</name>
    <dbReference type="NCBI Taxonomy" id="2490863"/>
    <lineage>
        <taxon>Bacteria</taxon>
        <taxon>Bacillati</taxon>
        <taxon>Chloroflexota</taxon>
        <taxon>Ktedonobacteria</taxon>
        <taxon>Ktedonobacterales</taxon>
        <taxon>Thermosporotrichaceae</taxon>
        <taxon>Thermosporothrix</taxon>
    </lineage>
</organism>
<dbReference type="EC" id="5.3.3.2" evidence="11"/>
<dbReference type="GO" id="GO:0016491">
    <property type="term" value="F:oxidoreductase activity"/>
    <property type="evidence" value="ECO:0007669"/>
    <property type="project" value="InterPro"/>
</dbReference>
<comment type="cofactor">
    <cofactor evidence="11">
        <name>NADPH</name>
        <dbReference type="ChEBI" id="CHEBI:57783"/>
    </cofactor>
</comment>
<keyword evidence="3 11" id="KW-0285">Flavoprotein</keyword>
<feature type="binding site" evidence="11">
    <location>
        <begin position="40"/>
        <end position="41"/>
    </location>
    <ligand>
        <name>substrate</name>
    </ligand>
</feature>
<evidence type="ECO:0000259" key="12">
    <source>
        <dbReference type="Pfam" id="PF01070"/>
    </source>
</evidence>
<keyword evidence="2 11" id="KW-0963">Cytoplasm</keyword>
<feature type="binding site" evidence="11">
    <location>
        <begin position="128"/>
        <end position="130"/>
    </location>
    <ligand>
        <name>substrate</name>
    </ligand>
</feature>
<keyword evidence="4 11" id="KW-0288">FMN</keyword>
<evidence type="ECO:0000256" key="2">
    <source>
        <dbReference type="ARBA" id="ARBA00022490"/>
    </source>
</evidence>
<evidence type="ECO:0000256" key="7">
    <source>
        <dbReference type="ARBA" id="ARBA00022857"/>
    </source>
</evidence>
<feature type="binding site" evidence="11">
    <location>
        <begin position="310"/>
        <end position="312"/>
    </location>
    <ligand>
        <name>FMN</name>
        <dbReference type="ChEBI" id="CHEBI:58210"/>
    </ligand>
</feature>
<dbReference type="Gene3D" id="3.20.20.70">
    <property type="entry name" value="Aldolase class I"/>
    <property type="match status" value="1"/>
</dbReference>
<dbReference type="NCBIfam" id="TIGR02151">
    <property type="entry name" value="IPP_isom_2"/>
    <property type="match status" value="1"/>
</dbReference>
<comment type="caution">
    <text evidence="11">Lacks conserved residue(s) required for the propagation of feature annotation.</text>
</comment>
<dbReference type="InterPro" id="IPR013785">
    <property type="entry name" value="Aldolase_TIM"/>
</dbReference>
<feature type="binding site" evidence="11">
    <location>
        <begin position="98"/>
        <end position="100"/>
    </location>
    <ligand>
        <name>FMN</name>
        <dbReference type="ChEBI" id="CHEBI:58210"/>
    </ligand>
</feature>
<keyword evidence="7 11" id="KW-0521">NADP</keyword>
<reference evidence="13" key="1">
    <citation type="submission" date="2018-12" db="EMBL/GenBank/DDBJ databases">
        <title>Novel natural products biosynthetic potential of the class Ktedonobacteria.</title>
        <authorList>
            <person name="Zheng Y."/>
            <person name="Saitou A."/>
            <person name="Wang C.M."/>
            <person name="Toyoda A."/>
            <person name="Minakuchi Y."/>
            <person name="Sekiguchi Y."/>
            <person name="Ueda K."/>
            <person name="Takano H."/>
            <person name="Sakai Y."/>
            <person name="Yokota A."/>
            <person name="Yabe S."/>
        </authorList>
    </citation>
    <scope>NUCLEOTIDE SEQUENCE</scope>
    <source>
        <strain evidence="13">COM3</strain>
    </source>
</reference>
<sequence>MDRFPVYRSFLFTWLQKLLVTGVNRGRKERFMSKEEVKQRKLEHVQMALEQNISAPQRASWKDVHLVHQALPEVDLDEIDTSVDFLGHRLRAPIFVSSLTGGHPDVAFINRNLARVAEEYGLALGVGSQRAAIVNPELTSSFAIAREQAPTAFLLANIGAPQLIPQKEHPPFTLEQAQQAVSMIQANALIVHLNSLQEAVQPEGDRRAAGEAAALRRLVQAVSVPIIAKETGAGICREQALLLRSCGVAALDVGGAGGSSMAALESLRAQSRGNKQALDIGLLYRDWGIPTPIAVVEAGTAHVPIIATGGIRSGRDIACALALGATLVGIGHPFLQAASRGYDAVCAFLEQTLAELKVAMQLCGAATLQQMREADVVVLGETREWLYQRGFEDDVKRMARRHWKRIHSL</sequence>
<keyword evidence="8 11" id="KW-0414">Isoprene biosynthesis</keyword>
<evidence type="ECO:0000313" key="13">
    <source>
        <dbReference type="EMBL" id="BBH87143.1"/>
    </source>
</evidence>
<dbReference type="SUPFAM" id="SSF51395">
    <property type="entry name" value="FMN-linked oxidoreductases"/>
    <property type="match status" value="1"/>
</dbReference>
<feature type="binding site" evidence="11">
    <location>
        <position position="229"/>
    </location>
    <ligand>
        <name>FMN</name>
        <dbReference type="ChEBI" id="CHEBI:58210"/>
    </ligand>
</feature>
<comment type="similarity">
    <text evidence="11">Belongs to the IPP isomerase type 2 family.</text>
</comment>
<dbReference type="GO" id="GO:0008299">
    <property type="term" value="P:isoprenoid biosynthetic process"/>
    <property type="evidence" value="ECO:0007669"/>
    <property type="project" value="UniProtKB-UniRule"/>
</dbReference>
<gene>
    <name evidence="11" type="primary">fni</name>
    <name evidence="13" type="ORF">KTC_18940</name>
</gene>
<dbReference type="InterPro" id="IPR011179">
    <property type="entry name" value="IPdP_isomerase"/>
</dbReference>
<dbReference type="PANTHER" id="PTHR43665">
    <property type="entry name" value="ISOPENTENYL-DIPHOSPHATE DELTA-ISOMERASE"/>
    <property type="match status" value="1"/>
</dbReference>
<evidence type="ECO:0000256" key="5">
    <source>
        <dbReference type="ARBA" id="ARBA00022723"/>
    </source>
</evidence>
<keyword evidence="9 11" id="KW-0413">Isomerase</keyword>
<comment type="function">
    <text evidence="11">Involved in the biosynthesis of isoprenoids. Catalyzes the 1,3-allylic rearrangement of the homoallylic substrate isopentenyl (IPP) to its allylic isomer, dimethylallyl diphosphate (DMAPP).</text>
</comment>
<dbReference type="EMBL" id="AP019376">
    <property type="protein sequence ID" value="BBH87143.1"/>
    <property type="molecule type" value="Genomic_DNA"/>
</dbReference>
<evidence type="ECO:0000256" key="10">
    <source>
        <dbReference type="ARBA" id="ARBA00025810"/>
    </source>
</evidence>
<name>A0A455SFA5_9CHLR</name>
<proteinExistence type="inferred from homology"/>
<dbReference type="InterPro" id="IPR000262">
    <property type="entry name" value="FMN-dep_DH"/>
</dbReference>
<dbReference type="AlphaFoldDB" id="A0A455SFA5"/>
<dbReference type="SMART" id="SM01240">
    <property type="entry name" value="IMPDH"/>
    <property type="match status" value="1"/>
</dbReference>
<dbReference type="GO" id="GO:0004452">
    <property type="term" value="F:isopentenyl-diphosphate delta-isomerase activity"/>
    <property type="evidence" value="ECO:0007669"/>
    <property type="project" value="UniProtKB-UniRule"/>
</dbReference>
<keyword evidence="5 11" id="KW-0479">Metal-binding</keyword>
<comment type="subcellular location">
    <subcellularLocation>
        <location evidence="11">Cytoplasm</location>
    </subcellularLocation>
</comment>
<evidence type="ECO:0000256" key="4">
    <source>
        <dbReference type="ARBA" id="ARBA00022643"/>
    </source>
</evidence>
<evidence type="ECO:0000256" key="3">
    <source>
        <dbReference type="ARBA" id="ARBA00022630"/>
    </source>
</evidence>
<evidence type="ECO:0000256" key="9">
    <source>
        <dbReference type="ARBA" id="ARBA00023235"/>
    </source>
</evidence>
<dbReference type="Pfam" id="PF01070">
    <property type="entry name" value="FMN_dh"/>
    <property type="match status" value="1"/>
</dbReference>
<protein>
    <recommendedName>
        <fullName evidence="11">Isopentenyl-diphosphate delta-isomerase</fullName>
        <shortName evidence="11">IPP isomerase</shortName>
        <ecNumber evidence="11">5.3.3.2</ecNumber>
    </recommendedName>
    <alternativeName>
        <fullName evidence="11">Isopentenyl diphosphate:dimethylallyl diphosphate isomerase</fullName>
    </alternativeName>
    <alternativeName>
        <fullName evidence="11">Isopentenyl pyrophosphate isomerase</fullName>
    </alternativeName>
    <alternativeName>
        <fullName evidence="11">Type 2 isopentenyl diphosphate isomerase</fullName>
        <shortName evidence="11">IDI-2</shortName>
    </alternativeName>
</protein>
<dbReference type="HAMAP" id="MF_00354">
    <property type="entry name" value="Idi_2"/>
    <property type="match status" value="1"/>
</dbReference>